<accession>A0A0F9MTD5</accession>
<evidence type="ECO:0000259" key="2">
    <source>
        <dbReference type="PROSITE" id="PS50110"/>
    </source>
</evidence>
<keyword evidence="1" id="KW-0597">Phosphoprotein</keyword>
<evidence type="ECO:0000256" key="1">
    <source>
        <dbReference type="ARBA" id="ARBA00022553"/>
    </source>
</evidence>
<dbReference type="Pfam" id="PF00072">
    <property type="entry name" value="Response_reg"/>
    <property type="match status" value="2"/>
</dbReference>
<sequence length="261" mass="30177">MNCKVEVQNRILIIDDDIGMTETLSDILSDMDYITDTVNEGYKGIDMIRKNSYDLVLLDIKMPVINGVETYKKIKDIIPSLKVIMMTAYSVEELVEEAINEGAFGIIYKPINIKNLLAIIEKLLRNIRILIVDDNSNFCVIFKDELEDMNYPTIVKYNGKQAIDYIKENSIDIIFIDVKMPGLNGLELYLAIKKLKPNLDAVIITGYQNEMTVLHQINLAFKKNLYACFYKPIKFEEVFNTIKEIIRRKLKIVKLGDQNRY</sequence>
<dbReference type="SMART" id="SM00448">
    <property type="entry name" value="REC"/>
    <property type="match status" value="2"/>
</dbReference>
<dbReference type="PROSITE" id="PS50110">
    <property type="entry name" value="RESPONSE_REGULATORY"/>
    <property type="match status" value="2"/>
</dbReference>
<dbReference type="GO" id="GO:0000160">
    <property type="term" value="P:phosphorelay signal transduction system"/>
    <property type="evidence" value="ECO:0007669"/>
    <property type="project" value="InterPro"/>
</dbReference>
<gene>
    <name evidence="3" type="ORF">LCGC14_1050610</name>
</gene>
<dbReference type="InterPro" id="IPR050595">
    <property type="entry name" value="Bact_response_regulator"/>
</dbReference>
<dbReference type="AlphaFoldDB" id="A0A0F9MTD5"/>
<protein>
    <recommendedName>
        <fullName evidence="2">Response regulatory domain-containing protein</fullName>
    </recommendedName>
</protein>
<dbReference type="PANTHER" id="PTHR44591">
    <property type="entry name" value="STRESS RESPONSE REGULATOR PROTEIN 1"/>
    <property type="match status" value="1"/>
</dbReference>
<organism evidence="3">
    <name type="scientific">marine sediment metagenome</name>
    <dbReference type="NCBI Taxonomy" id="412755"/>
    <lineage>
        <taxon>unclassified sequences</taxon>
        <taxon>metagenomes</taxon>
        <taxon>ecological metagenomes</taxon>
    </lineage>
</organism>
<dbReference type="Gene3D" id="3.40.50.2300">
    <property type="match status" value="2"/>
</dbReference>
<name>A0A0F9MTD5_9ZZZZ</name>
<dbReference type="InterPro" id="IPR011006">
    <property type="entry name" value="CheY-like_superfamily"/>
</dbReference>
<evidence type="ECO:0000313" key="3">
    <source>
        <dbReference type="EMBL" id="KKN09034.1"/>
    </source>
</evidence>
<dbReference type="SUPFAM" id="SSF52172">
    <property type="entry name" value="CheY-like"/>
    <property type="match status" value="2"/>
</dbReference>
<proteinExistence type="predicted"/>
<comment type="caution">
    <text evidence="3">The sequence shown here is derived from an EMBL/GenBank/DDBJ whole genome shotgun (WGS) entry which is preliminary data.</text>
</comment>
<feature type="domain" description="Response regulatory" evidence="2">
    <location>
        <begin position="10"/>
        <end position="124"/>
    </location>
</feature>
<dbReference type="PANTHER" id="PTHR44591:SF3">
    <property type="entry name" value="RESPONSE REGULATORY DOMAIN-CONTAINING PROTEIN"/>
    <property type="match status" value="1"/>
</dbReference>
<dbReference type="InterPro" id="IPR001789">
    <property type="entry name" value="Sig_transdc_resp-reg_receiver"/>
</dbReference>
<feature type="domain" description="Response regulatory" evidence="2">
    <location>
        <begin position="128"/>
        <end position="246"/>
    </location>
</feature>
<reference evidence="3" key="1">
    <citation type="journal article" date="2015" name="Nature">
        <title>Complex archaea that bridge the gap between prokaryotes and eukaryotes.</title>
        <authorList>
            <person name="Spang A."/>
            <person name="Saw J.H."/>
            <person name="Jorgensen S.L."/>
            <person name="Zaremba-Niedzwiedzka K."/>
            <person name="Martijn J."/>
            <person name="Lind A.E."/>
            <person name="van Eijk R."/>
            <person name="Schleper C."/>
            <person name="Guy L."/>
            <person name="Ettema T.J."/>
        </authorList>
    </citation>
    <scope>NUCLEOTIDE SEQUENCE</scope>
</reference>
<dbReference type="EMBL" id="LAZR01004390">
    <property type="protein sequence ID" value="KKN09034.1"/>
    <property type="molecule type" value="Genomic_DNA"/>
</dbReference>